<keyword evidence="1" id="KW-0472">Membrane</keyword>
<keyword evidence="3" id="KW-1185">Reference proteome</keyword>
<proteinExistence type="predicted"/>
<dbReference type="RefSeq" id="WP_184014786.1">
    <property type="nucleotide sequence ID" value="NZ_JACHFD010000001.1"/>
</dbReference>
<evidence type="ECO:0000313" key="2">
    <source>
        <dbReference type="EMBL" id="MBB5349896.1"/>
    </source>
</evidence>
<reference evidence="2 3" key="1">
    <citation type="submission" date="2020-08" db="EMBL/GenBank/DDBJ databases">
        <title>Genomic Encyclopedia of Type Strains, Phase IV (KMG-IV): sequencing the most valuable type-strain genomes for metagenomic binning, comparative biology and taxonomic classification.</title>
        <authorList>
            <person name="Goeker M."/>
        </authorList>
    </citation>
    <scope>NUCLEOTIDE SEQUENCE [LARGE SCALE GENOMIC DNA]</scope>
    <source>
        <strain evidence="2 3">YC6886</strain>
    </source>
</reference>
<accession>A0A840UYJ3</accession>
<evidence type="ECO:0000313" key="3">
    <source>
        <dbReference type="Proteomes" id="UP000557717"/>
    </source>
</evidence>
<dbReference type="EMBL" id="JACHFD010000001">
    <property type="protein sequence ID" value="MBB5349896.1"/>
    <property type="molecule type" value="Genomic_DNA"/>
</dbReference>
<name>A0A840UYJ3_9BACT</name>
<evidence type="ECO:0000256" key="1">
    <source>
        <dbReference type="SAM" id="Phobius"/>
    </source>
</evidence>
<keyword evidence="1" id="KW-1133">Transmembrane helix</keyword>
<gene>
    <name evidence="2" type="ORF">HNR46_000117</name>
</gene>
<dbReference type="Proteomes" id="UP000557717">
    <property type="component" value="Unassembled WGS sequence"/>
</dbReference>
<feature type="transmembrane region" description="Helical" evidence="1">
    <location>
        <begin position="87"/>
        <end position="107"/>
    </location>
</feature>
<organism evidence="2 3">
    <name type="scientific">Haloferula luteola</name>
    <dbReference type="NCBI Taxonomy" id="595692"/>
    <lineage>
        <taxon>Bacteria</taxon>
        <taxon>Pseudomonadati</taxon>
        <taxon>Verrucomicrobiota</taxon>
        <taxon>Verrucomicrobiia</taxon>
        <taxon>Verrucomicrobiales</taxon>
        <taxon>Verrucomicrobiaceae</taxon>
        <taxon>Haloferula</taxon>
    </lineage>
</organism>
<protein>
    <submittedName>
        <fullName evidence="2">Uncharacterized protein</fullName>
    </submittedName>
</protein>
<feature type="transmembrane region" description="Helical" evidence="1">
    <location>
        <begin position="20"/>
        <end position="43"/>
    </location>
</feature>
<dbReference type="AlphaFoldDB" id="A0A840UYJ3"/>
<comment type="caution">
    <text evidence="2">The sequence shown here is derived from an EMBL/GenBank/DDBJ whole genome shotgun (WGS) entry which is preliminary data.</text>
</comment>
<sequence>MSTRIQEFADRRWTLAMRTFVGVVGLAITAASWFTIMILLSFWRESSDFPNPFVSFAGTWGLVLLAMGVSIYWIVRCVTGARWRPGDGLLLVLPASCLVLYLVLQGFI</sequence>
<keyword evidence="1" id="KW-0812">Transmembrane</keyword>
<feature type="transmembrane region" description="Helical" evidence="1">
    <location>
        <begin position="55"/>
        <end position="75"/>
    </location>
</feature>